<dbReference type="FunFam" id="1.20.5.340:FF:000006">
    <property type="entry name" value="Myosin heavy chain"/>
    <property type="match status" value="1"/>
</dbReference>
<dbReference type="GO" id="GO:0000146">
    <property type="term" value="F:microfilament motor activity"/>
    <property type="evidence" value="ECO:0007669"/>
    <property type="project" value="TreeGrafter"/>
</dbReference>
<dbReference type="FunFam" id="1.20.5.340:FF:000004">
    <property type="entry name" value="Myosin heavy chain"/>
    <property type="match status" value="1"/>
</dbReference>
<evidence type="ECO:0000256" key="17">
    <source>
        <dbReference type="ARBA" id="ARBA00041438"/>
    </source>
</evidence>
<evidence type="ECO:0000259" key="23">
    <source>
        <dbReference type="PROSITE" id="PS51456"/>
    </source>
</evidence>
<dbReference type="GO" id="GO:0030017">
    <property type="term" value="C:sarcomere"/>
    <property type="evidence" value="ECO:0007669"/>
    <property type="project" value="UniProtKB-SubCell"/>
</dbReference>
<evidence type="ECO:0000256" key="12">
    <source>
        <dbReference type="ARBA" id="ARBA00023175"/>
    </source>
</evidence>
<dbReference type="Gene3D" id="1.20.5.4820">
    <property type="match status" value="1"/>
</dbReference>
<evidence type="ECO:0000256" key="11">
    <source>
        <dbReference type="ARBA" id="ARBA00023123"/>
    </source>
</evidence>
<keyword evidence="8 21" id="KW-0067">ATP-binding</keyword>
<feature type="binding site" evidence="21">
    <location>
        <begin position="179"/>
        <end position="186"/>
    </location>
    <ligand>
        <name>ATP</name>
        <dbReference type="ChEBI" id="CHEBI:30616"/>
    </ligand>
</feature>
<reference evidence="25" key="2">
    <citation type="submission" date="2025-08" db="UniProtKB">
        <authorList>
            <consortium name="Ensembl"/>
        </authorList>
    </citation>
    <scope>IDENTIFICATION</scope>
</reference>
<dbReference type="FunFam" id="1.20.5.370:FF:000001">
    <property type="entry name" value="Myosin heavy chain"/>
    <property type="match status" value="1"/>
</dbReference>
<reference evidence="25 26" key="1">
    <citation type="submission" date="2020-06" db="EMBL/GenBank/DDBJ databases">
        <authorList>
            <consortium name="Wellcome Sanger Institute Data Sharing"/>
        </authorList>
    </citation>
    <scope>NUCLEOTIDE SEQUENCE [LARGE SCALE GENOMIC DNA]</scope>
</reference>
<gene>
    <name evidence="25" type="primary">MYH7</name>
</gene>
<dbReference type="InterPro" id="IPR027417">
    <property type="entry name" value="P-loop_NTPase"/>
</dbReference>
<evidence type="ECO:0000256" key="9">
    <source>
        <dbReference type="ARBA" id="ARBA00022860"/>
    </source>
</evidence>
<dbReference type="Proteomes" id="UP000694580">
    <property type="component" value="Chromosome 4"/>
</dbReference>
<keyword evidence="10" id="KW-0175">Coiled coil</keyword>
<dbReference type="PANTHER" id="PTHR45615:SF1">
    <property type="entry name" value="MYOSIN-7"/>
    <property type="match status" value="1"/>
</dbReference>
<dbReference type="GO" id="GO:0032982">
    <property type="term" value="C:myosin filament"/>
    <property type="evidence" value="ECO:0007669"/>
    <property type="project" value="UniProtKB-KW"/>
</dbReference>
<dbReference type="GeneTree" id="ENSGT00940000159432"/>
<dbReference type="Gene3D" id="6.10.250.2420">
    <property type="match status" value="1"/>
</dbReference>
<keyword evidence="5" id="KW-0963">Cytoplasm</keyword>
<evidence type="ECO:0000256" key="18">
    <source>
        <dbReference type="ARBA" id="ARBA00041905"/>
    </source>
</evidence>
<dbReference type="SUPFAM" id="SSF57997">
    <property type="entry name" value="Tropomyosin"/>
    <property type="match status" value="1"/>
</dbReference>
<protein>
    <recommendedName>
        <fullName evidence="16">Myosin-7</fullName>
    </recommendedName>
    <alternativeName>
        <fullName evidence="17">Myosin heavy chain 7</fullName>
    </alternativeName>
    <alternativeName>
        <fullName evidence="19">Myosin heavy chain slow isoform</fullName>
    </alternativeName>
    <alternativeName>
        <fullName evidence="18">Myosin heavy chain, cardiac muscle beta isoform</fullName>
    </alternativeName>
</protein>
<keyword evidence="13" id="KW-0514">Muscle protein</keyword>
<dbReference type="PRINTS" id="PR00193">
    <property type="entry name" value="MYOSINHEAVY"/>
</dbReference>
<dbReference type="SUPFAM" id="SSF90257">
    <property type="entry name" value="Myosin rod fragments"/>
    <property type="match status" value="5"/>
</dbReference>
<dbReference type="InterPro" id="IPR014751">
    <property type="entry name" value="XRCC4-like_C"/>
</dbReference>
<comment type="subcellular location">
    <subcellularLocation>
        <location evidence="1">Cytoplasm</location>
        <location evidence="1">Myofibril</location>
        <location evidence="1">Sarcomere</location>
    </subcellularLocation>
</comment>
<dbReference type="Gene3D" id="1.20.58.530">
    <property type="match status" value="1"/>
</dbReference>
<reference evidence="25" key="3">
    <citation type="submission" date="2025-09" db="UniProtKB">
        <authorList>
            <consortium name="Ensembl"/>
        </authorList>
    </citation>
    <scope>IDENTIFICATION</scope>
</reference>
<evidence type="ECO:0000256" key="22">
    <source>
        <dbReference type="SAM" id="MobiDB-lite"/>
    </source>
</evidence>
<evidence type="ECO:0000256" key="19">
    <source>
        <dbReference type="ARBA" id="ARBA00043207"/>
    </source>
</evidence>
<dbReference type="FunFam" id="3.40.850.10:FF:000101">
    <property type="entry name" value="Slow myosin heavy chain 2"/>
    <property type="match status" value="1"/>
</dbReference>
<keyword evidence="9" id="KW-0112">Calmodulin-binding</keyword>
<dbReference type="CDD" id="cd01377">
    <property type="entry name" value="MYSc_class_II"/>
    <property type="match status" value="1"/>
</dbReference>
<dbReference type="PROSITE" id="PS51456">
    <property type="entry name" value="MYOSIN_MOTOR"/>
    <property type="match status" value="1"/>
</dbReference>
<dbReference type="FunFam" id="1.20.5.340:FF:000013">
    <property type="entry name" value="Myosin heavy chain"/>
    <property type="match status" value="1"/>
</dbReference>
<dbReference type="FunFam" id="1.10.10.820:FF:000001">
    <property type="entry name" value="Myosin heavy chain"/>
    <property type="match status" value="1"/>
</dbReference>
<evidence type="ECO:0000256" key="2">
    <source>
        <dbReference type="ARBA" id="ARBA00008314"/>
    </source>
</evidence>
<dbReference type="PANTHER" id="PTHR45615">
    <property type="entry name" value="MYOSIN HEAVY CHAIN, NON-MUSCLE"/>
    <property type="match status" value="1"/>
</dbReference>
<comment type="similarity">
    <text evidence="2 21">Belongs to the TRAFAC class myosin-kinesin ATPase superfamily. Myosin family.</text>
</comment>
<dbReference type="GO" id="GO:0007512">
    <property type="term" value="P:adult heart development"/>
    <property type="evidence" value="ECO:0007669"/>
    <property type="project" value="TreeGrafter"/>
</dbReference>
<dbReference type="SMART" id="SM00242">
    <property type="entry name" value="MYSc"/>
    <property type="match status" value="1"/>
</dbReference>
<dbReference type="FunFam" id="1.20.5.370:FF:000007">
    <property type="entry name" value="Myosin heavy chain"/>
    <property type="match status" value="1"/>
</dbReference>
<dbReference type="FunFam" id="1.20.120.720:FF:000001">
    <property type="entry name" value="Myosin heavy chain, muscle"/>
    <property type="match status" value="1"/>
</dbReference>
<dbReference type="InterPro" id="IPR008989">
    <property type="entry name" value="Myosin_S1_N"/>
</dbReference>
<dbReference type="FunFam" id="1.20.5.340:FF:000003">
    <property type="entry name" value="Myosin heavy chain"/>
    <property type="match status" value="1"/>
</dbReference>
<dbReference type="InterPro" id="IPR036961">
    <property type="entry name" value="Kinesin_motor_dom_sf"/>
</dbReference>
<evidence type="ECO:0000256" key="15">
    <source>
        <dbReference type="ARBA" id="ARBA00037090"/>
    </source>
</evidence>
<dbReference type="GO" id="GO:0051015">
    <property type="term" value="F:actin filament binding"/>
    <property type="evidence" value="ECO:0007669"/>
    <property type="project" value="InterPro"/>
</dbReference>
<dbReference type="FunFam" id="1.20.5.370:FF:000003">
    <property type="entry name" value="Myosin heavy chain"/>
    <property type="match status" value="1"/>
</dbReference>
<feature type="region of interest" description="Disordered" evidence="22">
    <location>
        <begin position="1908"/>
        <end position="1933"/>
    </location>
</feature>
<feature type="domain" description="Myosin N-terminal SH3-like" evidence="24">
    <location>
        <begin position="32"/>
        <end position="81"/>
    </location>
</feature>
<dbReference type="Pfam" id="PF00063">
    <property type="entry name" value="Myosin_head"/>
    <property type="match status" value="1"/>
</dbReference>
<dbReference type="FunFam" id="2.30.30.360:FF:000001">
    <property type="entry name" value="Myosin heavy chain"/>
    <property type="match status" value="1"/>
</dbReference>
<dbReference type="Pfam" id="PF02736">
    <property type="entry name" value="Myosin_N"/>
    <property type="match status" value="1"/>
</dbReference>
<keyword evidence="7 21" id="KW-0547">Nucleotide-binding</keyword>
<dbReference type="GO" id="GO:0005524">
    <property type="term" value="F:ATP binding"/>
    <property type="evidence" value="ECO:0007669"/>
    <property type="project" value="UniProtKB-UniRule"/>
</dbReference>
<evidence type="ECO:0000256" key="16">
    <source>
        <dbReference type="ARBA" id="ARBA00039815"/>
    </source>
</evidence>
<sequence length="1933" mass="223241">MGDAEMSVFGVAAPYLRKSERERLEAQTRQFDMKKECFVPDPVEEFVKGSVINREGNTATVETQNGKTVTVKDSDILQQNPPKFDKIEDMAMLTFLHEPAVLFNLKERYAAWMIYTYSGLFCVTVNPYKWLPVYDHAVVLAYRGKKRSEAPPHIFSISDNAYQYMLAGNARSVIMWISGESGAGKTVNTKRVIQYFASIAASGGKKDTASQNKGTLEDQIIQANPALEAFGNAKTIRNDNSSRFGKFIRIHFDTRGKLASADIETYLLEKSRVTFQLKAERDYHIFYQILSNKKPEILEMLLVTANPYDYAFISQGETTVPSIDDADELMATDEAFDVLGFTQEEKNSVYKLTGAIMHYGNMKFKQKQREEQAEADGTEDADKSAYLMGLNSADLIKGLCHPRVKVGNEWVTKGQNVQQVNYAVGALSKAVYEKMFLWMVVRINQSLETKQPRQYFIGVLDIAGFEIFDFNTFEQLCINFTNEKLQQFFNHHMFVLEQEEYKKEGIEWEFIDFGMDLQACIDLIEKPMGIMSILEEECMFPKASDATFKAKLYDNHLGKSSNFQKPRIVKGKAEAHFALVHYAGTVDYNINNWLVKNKDPLNETVVGLYQKSSLKLLSILFVNYAAMADGKKEKKKKGSSFQTVSALHRENLNKLMTNLRSTHPHFVRCLIPNETKTPGAMDNPLVMHQLRCNGVLEGIRICRKGFPNRILYGDFKQRYRILNPAAIPEGQFIDSRKSAEKLLATLDIDHQQYRFGHTKVFFKAGLLGQLEEMRDERLSKIISGIQARSRGLLSRIEYQKMVERRDALLVIQWNVRAFMGVKNWPWMKLFFKIKPLLRSAEAEKEMANMKEEFLKLKEAYAKSESRRKELEEKMVTLLQEKNDLQLQVQAEQDNLCDAEERCEGLIKNKIQLEAKSKELTERLEDEEEINAELTAKKRKLEDECSELKKDIDDLELTLAKVEKEKHATENKVKNLTEEMAALDEIIAKLTKEKKALQEAHQQTLDDLQSEEDKVNTLTKAKIKLEQQVDDLEGSLEQEKKIRMDLERAKRKLEGDLKLTQESIMDLENDKQQLEERLKKKDFEISQLNSKIEDEQAIVVQLQKKLKELQARVEELEEELEAERAARAKVEKQRSDLARELEEISERLEEAGGATAAQIEMNKKREAEFQKLRRDLEEATLQHEATAATLRKKQADSVADLGEQIDNLQRVKQKLEKEKSELRLELDDVVSSMEHVVKNKTNLEKMCRTLEDQVNEFRNKCEEHQRSLNDFTTQKSKLQAENDELGRQAEEKESLVSQLTRGKHSYSQQIEDLKRQLDEEVKAKNALAHAVQSSRHDCDLLREQYEEEQEAKAELQRSLSKANSEVAQWRTKYETDAIQRTEELEEAKKKLAQRLQDAEEAVEAVNAKCSSLEKTKHRLQNEIEDLMVDIEKSNAAAAALDKKQRNFDKVLSEWKQKFEECQCELESSQKESRSLSTELFKLKNSYEETLDHLETLKRENKILQEEITDLTEQLSEGAKTTHELEKFRKQLEQEKAEIQSALEEAEGSLEHEEGKILRTQLEFNQIKADIERKLTEKDEETEQCKRNMQRTIDTLQSSLESEVRSRNEALRVKKKMEGDLNEMEIQLSQANRQAAEAQKQLKVVQAHLKDSQLQLDDSLRDSDDLKENTAIVERRNTLMQAELEELRNVLEQTERCRKLAEQELLDISERVQLLHSQNTSLLNQKKKQDADISQLQTEVEEAVQECRNAEEKAKKAITDAAMMAEELKKEQDTSAHLERMKKNMEQTIKDLQHRLDEAEQIAMKGGKKQLQKLETRVKELEAEVEIEQKKTSESVKGIRKYERRIKELTYQTEEDRKNMARLQDLVDKLQLKVKAYKRAAEEAEEQANTHLGKCRKLQHELDEAMERADIAESQVNKMRAKSRDVGSKKGFDEE</sequence>
<evidence type="ECO:0000256" key="1">
    <source>
        <dbReference type="ARBA" id="ARBA00004204"/>
    </source>
</evidence>
<feature type="domain" description="Myosin motor" evidence="23">
    <location>
        <begin position="85"/>
        <end position="775"/>
    </location>
</feature>
<dbReference type="GO" id="GO:0045214">
    <property type="term" value="P:sarcomere organization"/>
    <property type="evidence" value="ECO:0007669"/>
    <property type="project" value="TreeGrafter"/>
</dbReference>
<evidence type="ECO:0000256" key="10">
    <source>
        <dbReference type="ARBA" id="ARBA00023054"/>
    </source>
</evidence>
<keyword evidence="4" id="KW-0488">Methylation</keyword>
<dbReference type="FunFam" id="1.20.5.4820:FF:000001">
    <property type="entry name" value="Myosin heavy chain"/>
    <property type="match status" value="1"/>
</dbReference>
<proteinExistence type="inferred from homology"/>
<dbReference type="GO" id="GO:0016460">
    <property type="term" value="C:myosin II complex"/>
    <property type="evidence" value="ECO:0007669"/>
    <property type="project" value="TreeGrafter"/>
</dbReference>
<keyword evidence="3" id="KW-0787">Thick filament</keyword>
<dbReference type="Gene3D" id="1.20.5.340">
    <property type="match status" value="5"/>
</dbReference>
<dbReference type="GO" id="GO:0005516">
    <property type="term" value="F:calmodulin binding"/>
    <property type="evidence" value="ECO:0007669"/>
    <property type="project" value="UniProtKB-KW"/>
</dbReference>
<keyword evidence="11 21" id="KW-0518">Myosin</keyword>
<keyword evidence="12 21" id="KW-0505">Motor protein</keyword>
<keyword evidence="6" id="KW-0597">Phosphoprotein</keyword>
<evidence type="ECO:0000256" key="13">
    <source>
        <dbReference type="ARBA" id="ARBA00023179"/>
    </source>
</evidence>
<evidence type="ECO:0000313" key="26">
    <source>
        <dbReference type="Proteomes" id="UP000694580"/>
    </source>
</evidence>
<keyword evidence="26" id="KW-1185">Reference proteome</keyword>
<dbReference type="InterPro" id="IPR004009">
    <property type="entry name" value="SH3_Myosin"/>
</dbReference>
<dbReference type="InterPro" id="IPR001609">
    <property type="entry name" value="Myosin_head_motor_dom-like"/>
</dbReference>
<dbReference type="FunFam" id="1.20.5.370:FF:000002">
    <property type="entry name" value="Myosin heavy chain"/>
    <property type="match status" value="1"/>
</dbReference>
<organism evidence="25 26">
    <name type="scientific">Denticeps clupeoides</name>
    <name type="common">denticle herring</name>
    <dbReference type="NCBI Taxonomy" id="299321"/>
    <lineage>
        <taxon>Eukaryota</taxon>
        <taxon>Metazoa</taxon>
        <taxon>Chordata</taxon>
        <taxon>Craniata</taxon>
        <taxon>Vertebrata</taxon>
        <taxon>Euteleostomi</taxon>
        <taxon>Actinopterygii</taxon>
        <taxon>Neopterygii</taxon>
        <taxon>Teleostei</taxon>
        <taxon>Clupei</taxon>
        <taxon>Clupeiformes</taxon>
        <taxon>Denticipitoidei</taxon>
        <taxon>Denticipitidae</taxon>
        <taxon>Denticeps</taxon>
    </lineage>
</organism>
<dbReference type="GO" id="GO:0060048">
    <property type="term" value="P:cardiac muscle contraction"/>
    <property type="evidence" value="ECO:0007669"/>
    <property type="project" value="TreeGrafter"/>
</dbReference>
<dbReference type="Gene3D" id="1.20.5.370">
    <property type="match status" value="4"/>
</dbReference>
<feature type="compositionally biased region" description="Basic and acidic residues" evidence="22">
    <location>
        <begin position="1920"/>
        <end position="1933"/>
    </location>
</feature>
<dbReference type="Gene3D" id="1.10.10.820">
    <property type="match status" value="1"/>
</dbReference>
<evidence type="ECO:0000256" key="7">
    <source>
        <dbReference type="ARBA" id="ARBA00022741"/>
    </source>
</evidence>
<evidence type="ECO:0000313" key="25">
    <source>
        <dbReference type="Ensembl" id="ENSDCDP00010009486.1"/>
    </source>
</evidence>
<dbReference type="PROSITE" id="PS51844">
    <property type="entry name" value="SH3_LIKE"/>
    <property type="match status" value="1"/>
</dbReference>
<dbReference type="SUPFAM" id="SSF52540">
    <property type="entry name" value="P-loop containing nucleoside triphosphate hydrolases"/>
    <property type="match status" value="1"/>
</dbReference>
<comment type="subunit">
    <text evidence="20">Muscle myosin is a hexameric protein that consists of 2 heavy chain subunits (MHC), 2 alkali light chain subunits (MLC) and 2 regulatory light chain subunits (MLC-2). Interacts with ECPAS. Interacts (via C-terminus) with LRRC39.</text>
</comment>
<dbReference type="InterPro" id="IPR002928">
    <property type="entry name" value="Myosin_tail"/>
</dbReference>
<dbReference type="FunFam" id="1.20.5.340:FF:000002">
    <property type="entry name" value="Myosin heavy chain"/>
    <property type="match status" value="1"/>
</dbReference>
<evidence type="ECO:0000259" key="24">
    <source>
        <dbReference type="PROSITE" id="PS51844"/>
    </source>
</evidence>
<name>A0AAY4AQ55_9TELE</name>
<dbReference type="Ensembl" id="ENSDCDT00010009970.1">
    <property type="protein sequence ID" value="ENSDCDP00010009486.1"/>
    <property type="gene ID" value="ENSDCDG00010004177.1"/>
</dbReference>
<evidence type="ECO:0000256" key="6">
    <source>
        <dbReference type="ARBA" id="ARBA00022553"/>
    </source>
</evidence>
<dbReference type="Gene3D" id="3.40.850.10">
    <property type="entry name" value="Kinesin motor domain"/>
    <property type="match status" value="1"/>
</dbReference>
<dbReference type="Gene3D" id="1.20.120.720">
    <property type="entry name" value="Myosin VI head, motor domain, U50 subdomain"/>
    <property type="match status" value="1"/>
</dbReference>
<accession>A0AAY4AQ55</accession>
<evidence type="ECO:0000256" key="20">
    <source>
        <dbReference type="ARBA" id="ARBA00046736"/>
    </source>
</evidence>
<evidence type="ECO:0000256" key="5">
    <source>
        <dbReference type="ARBA" id="ARBA00022490"/>
    </source>
</evidence>
<evidence type="ECO:0000256" key="14">
    <source>
        <dbReference type="ARBA" id="ARBA00023203"/>
    </source>
</evidence>
<dbReference type="FunFam" id="1.20.58.530:FF:000001">
    <property type="entry name" value="Myosin heavy chain"/>
    <property type="match status" value="1"/>
</dbReference>
<dbReference type="Pfam" id="PF01576">
    <property type="entry name" value="Myosin_tail_1"/>
    <property type="match status" value="1"/>
</dbReference>
<comment type="function">
    <text evidence="15">Myosins are actin-based motor molecules with ATPase activity essential for muscle contraction. Forms regular bipolar thick filaments that, together with actin thin filaments, constitute the fundamental contractile unit of skeletal and cardiac muscle.</text>
</comment>
<evidence type="ECO:0000256" key="21">
    <source>
        <dbReference type="PROSITE-ProRule" id="PRU00782"/>
    </source>
</evidence>
<evidence type="ECO:0000256" key="4">
    <source>
        <dbReference type="ARBA" id="ARBA00022481"/>
    </source>
</evidence>
<evidence type="ECO:0000256" key="8">
    <source>
        <dbReference type="ARBA" id="ARBA00022840"/>
    </source>
</evidence>
<dbReference type="GO" id="GO:0030049">
    <property type="term" value="P:muscle filament sliding"/>
    <property type="evidence" value="ECO:0007669"/>
    <property type="project" value="TreeGrafter"/>
</dbReference>
<feature type="region of interest" description="Actin-binding" evidence="21">
    <location>
        <begin position="652"/>
        <end position="674"/>
    </location>
</feature>
<keyword evidence="14 21" id="KW-0009">Actin-binding</keyword>
<evidence type="ECO:0000256" key="3">
    <source>
        <dbReference type="ARBA" id="ARBA00022433"/>
    </source>
</evidence>
<dbReference type="PROSITE" id="PS50096">
    <property type="entry name" value="IQ"/>
    <property type="match status" value="1"/>
</dbReference>
<dbReference type="Gene3D" id="2.30.30.360">
    <property type="entry name" value="Myosin S1 fragment, N-terminal"/>
    <property type="match status" value="1"/>
</dbReference>
<dbReference type="FunFam" id="1.20.5.370:FF:000008">
    <property type="entry name" value="Myosin heavy chain"/>
    <property type="match status" value="1"/>
</dbReference>